<accession>A0ABS8Y115</accession>
<evidence type="ECO:0000259" key="3">
    <source>
        <dbReference type="PROSITE" id="PS51755"/>
    </source>
</evidence>
<gene>
    <name evidence="4" type="ORF">LXT13_13470</name>
</gene>
<dbReference type="EMBL" id="JAJTWU010000005">
    <property type="protein sequence ID" value="MCE4555420.1"/>
    <property type="molecule type" value="Genomic_DNA"/>
</dbReference>
<dbReference type="PANTHER" id="PTHR47691">
    <property type="entry name" value="REGULATOR-RELATED"/>
    <property type="match status" value="1"/>
</dbReference>
<dbReference type="InterPro" id="IPR016032">
    <property type="entry name" value="Sig_transdc_resp-reg_C-effctor"/>
</dbReference>
<dbReference type="SMART" id="SM00862">
    <property type="entry name" value="Trans_reg_C"/>
    <property type="match status" value="1"/>
</dbReference>
<dbReference type="InterPro" id="IPR049945">
    <property type="entry name" value="AAA_22"/>
</dbReference>
<dbReference type="CDD" id="cd00383">
    <property type="entry name" value="trans_reg_C"/>
    <property type="match status" value="1"/>
</dbReference>
<dbReference type="InterPro" id="IPR027417">
    <property type="entry name" value="P-loop_NTPase"/>
</dbReference>
<reference evidence="4 5" key="1">
    <citation type="submission" date="2021-12" db="EMBL/GenBank/DDBJ databases">
        <title>Genome seq of P8.</title>
        <authorList>
            <person name="Seo T."/>
        </authorList>
    </citation>
    <scope>NUCLEOTIDE SEQUENCE [LARGE SCALE GENOMIC DNA]</scope>
    <source>
        <strain evidence="4 5">P8</strain>
    </source>
</reference>
<keyword evidence="1 2" id="KW-0238">DNA-binding</keyword>
<evidence type="ECO:0000313" key="5">
    <source>
        <dbReference type="Proteomes" id="UP001200741"/>
    </source>
</evidence>
<dbReference type="SUPFAM" id="SSF46894">
    <property type="entry name" value="C-terminal effector domain of the bipartite response regulators"/>
    <property type="match status" value="1"/>
</dbReference>
<dbReference type="SUPFAM" id="SSF48452">
    <property type="entry name" value="TPR-like"/>
    <property type="match status" value="1"/>
</dbReference>
<comment type="caution">
    <text evidence="4">The sequence shown here is derived from an EMBL/GenBank/DDBJ whole genome shotgun (WGS) entry which is preliminary data.</text>
</comment>
<feature type="DNA-binding region" description="OmpR/PhoB-type" evidence="2">
    <location>
        <begin position="23"/>
        <end position="116"/>
    </location>
</feature>
<dbReference type="InterPro" id="IPR001867">
    <property type="entry name" value="OmpR/PhoB-type_DNA-bd"/>
</dbReference>
<dbReference type="PANTHER" id="PTHR47691:SF3">
    <property type="entry name" value="HTH-TYPE TRANSCRIPTIONAL REGULATOR RV0890C-RELATED"/>
    <property type="match status" value="1"/>
</dbReference>
<evidence type="ECO:0000256" key="1">
    <source>
        <dbReference type="ARBA" id="ARBA00023125"/>
    </source>
</evidence>
<protein>
    <submittedName>
        <fullName evidence="4">Helix-turn-helix transcriptional regulator</fullName>
    </submittedName>
</protein>
<dbReference type="Gene3D" id="1.10.10.10">
    <property type="entry name" value="Winged helix-like DNA-binding domain superfamily/Winged helix DNA-binding domain"/>
    <property type="match status" value="1"/>
</dbReference>
<dbReference type="Pfam" id="PF00486">
    <property type="entry name" value="Trans_reg_C"/>
    <property type="match status" value="1"/>
</dbReference>
<keyword evidence="5" id="KW-1185">Reference proteome</keyword>
<dbReference type="PROSITE" id="PS51755">
    <property type="entry name" value="OMPR_PHOB"/>
    <property type="match status" value="1"/>
</dbReference>
<sequence length="862" mass="93935">MKSTPPSPPPLQLKAETADAPLRHEYRFGDFLLRPAERQLLLAGETVAITARAFDVLVLLVQRSGHLVTKDQLMQQVWGGVVVEDNNIAVQVAQLRKLVGARAIATISGVGYRFTLTPEAIDADARAQEAAPAPVELPPGNLPARAPALIGRDDEMTRLTALLSEHPLVTLVGAAGVGKTHLAMAAARHRAAHHPDGVFWVELAPLTDPAQVAPLLLRVLGIKPGAADEPLEELRRKLRAARLLVVLDNAEHLVGEVERVAEALVRDTERLSLLITSQVPLRTPAQQIFRLGPLALPDEGATVEQVQRSGAVQLLAQRAAGSGSALQWDAASAVIASGICRELDGNALAIELAAARLPSLGIAGLAARLHQRLGLLSPSSHPSRRNALAVAFDWSHGLLSDAEQRVFRWLSVFPGSFDLDAAASCLADDTMTTTRVVEIILDLVDRSLVTQDRANAPRYRLLETARLFAQDKLEASGEARAARQAFMRGIRRLFEQSFDEHWQLPTRSWAARWAPEIDNLRAAIDLALEADAETAIALYGTGWPLWLTLLQHAEARSRGELLSHRLGPQTPSPVAARFWEGVTRANSTEYPQHARTTAERAARLYAELGDARGQYMAWAEYAFNWRVDHPQARRAMALAKAVEDPRWPSNILSRGRTTEATLELTAGRTTEARELLQSVLDLCRRDGDVEGELRAGVNLADVERAAGELDRSVARSETLLPLIPKDGSSPAEFSVLGNLIGALVAQGNLARAKEIVAECARRQRRLASDNLWCALDALALLHALEQRWQTAGQLAGAADRAYRDRGQEHRQPNEVADRERLDRLLAAQVDGNQLARWKSEGDALDVSQVWQLALSIGGDAQS</sequence>
<proteinExistence type="predicted"/>
<name>A0ABS8Y115_9BURK</name>
<dbReference type="InterPro" id="IPR058852">
    <property type="entry name" value="HTH_77"/>
</dbReference>
<dbReference type="Gene3D" id="3.40.50.300">
    <property type="entry name" value="P-loop containing nucleotide triphosphate hydrolases"/>
    <property type="match status" value="1"/>
</dbReference>
<dbReference type="Proteomes" id="UP001200741">
    <property type="component" value="Unassembled WGS sequence"/>
</dbReference>
<dbReference type="RefSeq" id="WP_233372439.1">
    <property type="nucleotide sequence ID" value="NZ_JAJTWU010000005.1"/>
</dbReference>
<dbReference type="SMART" id="SM00382">
    <property type="entry name" value="AAA"/>
    <property type="match status" value="1"/>
</dbReference>
<dbReference type="InterPro" id="IPR003593">
    <property type="entry name" value="AAA+_ATPase"/>
</dbReference>
<dbReference type="Pfam" id="PF25872">
    <property type="entry name" value="HTH_77"/>
    <property type="match status" value="1"/>
</dbReference>
<dbReference type="Pfam" id="PF13401">
    <property type="entry name" value="AAA_22"/>
    <property type="match status" value="1"/>
</dbReference>
<dbReference type="InterPro" id="IPR036388">
    <property type="entry name" value="WH-like_DNA-bd_sf"/>
</dbReference>
<dbReference type="InterPro" id="IPR011990">
    <property type="entry name" value="TPR-like_helical_dom_sf"/>
</dbReference>
<feature type="domain" description="OmpR/PhoB-type" evidence="3">
    <location>
        <begin position="23"/>
        <end position="116"/>
    </location>
</feature>
<evidence type="ECO:0000256" key="2">
    <source>
        <dbReference type="PROSITE-ProRule" id="PRU01091"/>
    </source>
</evidence>
<dbReference type="SUPFAM" id="SSF52540">
    <property type="entry name" value="P-loop containing nucleoside triphosphate hydrolases"/>
    <property type="match status" value="1"/>
</dbReference>
<evidence type="ECO:0000313" key="4">
    <source>
        <dbReference type="EMBL" id="MCE4555420.1"/>
    </source>
</evidence>
<dbReference type="Gene3D" id="1.25.40.10">
    <property type="entry name" value="Tetratricopeptide repeat domain"/>
    <property type="match status" value="1"/>
</dbReference>
<organism evidence="4 5">
    <name type="scientific">Pelomonas cellulosilytica</name>
    <dbReference type="NCBI Taxonomy" id="2906762"/>
    <lineage>
        <taxon>Bacteria</taxon>
        <taxon>Pseudomonadati</taxon>
        <taxon>Pseudomonadota</taxon>
        <taxon>Betaproteobacteria</taxon>
        <taxon>Burkholderiales</taxon>
        <taxon>Sphaerotilaceae</taxon>
        <taxon>Roseateles</taxon>
    </lineage>
</organism>